<evidence type="ECO:0000313" key="4">
    <source>
        <dbReference type="Proteomes" id="UP000697710"/>
    </source>
</evidence>
<reference evidence="3" key="2">
    <citation type="journal article" date="2021" name="Microbiome">
        <title>Successional dynamics and alternative stable states in a saline activated sludge microbial community over 9 years.</title>
        <authorList>
            <person name="Wang Y."/>
            <person name="Ye J."/>
            <person name="Ju F."/>
            <person name="Liu L."/>
            <person name="Boyd J.A."/>
            <person name="Deng Y."/>
            <person name="Parks D.H."/>
            <person name="Jiang X."/>
            <person name="Yin X."/>
            <person name="Woodcroft B.J."/>
            <person name="Tyson G.W."/>
            <person name="Hugenholtz P."/>
            <person name="Polz M.F."/>
            <person name="Zhang T."/>
        </authorList>
    </citation>
    <scope>NUCLEOTIDE SEQUENCE</scope>
    <source>
        <strain evidence="3">HKST-UBA01</strain>
    </source>
</reference>
<dbReference type="Gene3D" id="3.40.50.10260">
    <property type="entry name" value="YjeF N-terminal domain"/>
    <property type="match status" value="1"/>
</dbReference>
<evidence type="ECO:0000256" key="1">
    <source>
        <dbReference type="SAM" id="MobiDB-lite"/>
    </source>
</evidence>
<dbReference type="GO" id="GO:0052856">
    <property type="term" value="F:NAD(P)HX epimerase activity"/>
    <property type="evidence" value="ECO:0007669"/>
    <property type="project" value="UniProtKB-EC"/>
</dbReference>
<reference evidence="3" key="1">
    <citation type="submission" date="2020-04" db="EMBL/GenBank/DDBJ databases">
        <authorList>
            <person name="Zhang T."/>
        </authorList>
    </citation>
    <scope>NUCLEOTIDE SEQUENCE</scope>
    <source>
        <strain evidence="3">HKST-UBA01</strain>
    </source>
</reference>
<keyword evidence="3" id="KW-0413">Isomerase</keyword>
<organism evidence="3 4">
    <name type="scientific">Eiseniibacteriota bacterium</name>
    <dbReference type="NCBI Taxonomy" id="2212470"/>
    <lineage>
        <taxon>Bacteria</taxon>
        <taxon>Candidatus Eiseniibacteriota</taxon>
    </lineage>
</organism>
<dbReference type="AlphaFoldDB" id="A0A956M1W4"/>
<name>A0A956M1W4_UNCEI</name>
<dbReference type="HAMAP" id="MF_01966">
    <property type="entry name" value="NADHX_epimerase"/>
    <property type="match status" value="1"/>
</dbReference>
<feature type="domain" description="YjeF N-terminal" evidence="2">
    <location>
        <begin position="9"/>
        <end position="218"/>
    </location>
</feature>
<feature type="non-terminal residue" evidence="3">
    <location>
        <position position="219"/>
    </location>
</feature>
<evidence type="ECO:0000313" key="3">
    <source>
        <dbReference type="EMBL" id="MCA9729318.1"/>
    </source>
</evidence>
<dbReference type="InterPro" id="IPR036652">
    <property type="entry name" value="YjeF_N_dom_sf"/>
</dbReference>
<proteinExistence type="inferred from homology"/>
<gene>
    <name evidence="3" type="ORF">KC729_16640</name>
</gene>
<dbReference type="InterPro" id="IPR004443">
    <property type="entry name" value="YjeF_N_dom"/>
</dbReference>
<dbReference type="SUPFAM" id="SSF64153">
    <property type="entry name" value="YjeF N-terminal domain-like"/>
    <property type="match status" value="1"/>
</dbReference>
<dbReference type="Proteomes" id="UP000697710">
    <property type="component" value="Unassembled WGS sequence"/>
</dbReference>
<dbReference type="PROSITE" id="PS51385">
    <property type="entry name" value="YJEF_N"/>
    <property type="match status" value="1"/>
</dbReference>
<accession>A0A956M1W4</accession>
<feature type="compositionally biased region" description="Polar residues" evidence="1">
    <location>
        <begin position="1"/>
        <end position="10"/>
    </location>
</feature>
<comment type="caution">
    <text evidence="3">The sequence shown here is derived from an EMBL/GenBank/DDBJ whole genome shotgun (WGS) entry which is preliminary data.</text>
</comment>
<feature type="region of interest" description="Disordered" evidence="1">
    <location>
        <begin position="1"/>
        <end position="23"/>
    </location>
</feature>
<dbReference type="NCBIfam" id="TIGR00197">
    <property type="entry name" value="yjeF_nterm"/>
    <property type="match status" value="1"/>
</dbReference>
<dbReference type="EC" id="5.1.99.6" evidence="3"/>
<sequence>MKLVSQSQMQEMDRRTIAGGTPGSTLMERAGRGLLRSLLAHAPHLSARPIWILCGKGNNGGDGLVLARLLRDRGVHPRVLLLADRTSLTGDAALNADRAEAAGVLLRSPGPADLAALQTLAPEAIVVDALFGTGLSGAVRGPAAEWIERLGTTRARIMAVDLPSGLGADAALVPGPAVPADWTVTMAWPKRSFFFSPVRQLVGTVDVIDIGVPDAVVDE</sequence>
<protein>
    <submittedName>
        <fullName evidence="3">NAD(P)H-hydrate epimerase</fullName>
        <ecNumber evidence="3">5.1.99.6</ecNumber>
    </submittedName>
</protein>
<dbReference type="Pfam" id="PF03853">
    <property type="entry name" value="YjeF_N"/>
    <property type="match status" value="1"/>
</dbReference>
<dbReference type="EMBL" id="JAGQHR010000647">
    <property type="protein sequence ID" value="MCA9729318.1"/>
    <property type="molecule type" value="Genomic_DNA"/>
</dbReference>
<evidence type="ECO:0000259" key="2">
    <source>
        <dbReference type="PROSITE" id="PS51385"/>
    </source>
</evidence>